<proteinExistence type="inferred from homology"/>
<comment type="similarity">
    <text evidence="8">Belongs to the radical SAM superfamily. PqqE family.</text>
</comment>
<dbReference type="CDD" id="cd01335">
    <property type="entry name" value="Radical_SAM"/>
    <property type="match status" value="1"/>
</dbReference>
<comment type="catalytic activity">
    <reaction evidence="8">
        <text>[PQQ precursor protein] + S-adenosyl-L-methionine = E-Y cross-linked-[PQQ precursor protein] + 5'-deoxyadenosine + L-methionine + H(+)</text>
        <dbReference type="Rhea" id="RHEA:56836"/>
        <dbReference type="Rhea" id="RHEA-COMP:14800"/>
        <dbReference type="Rhea" id="RHEA-COMP:14801"/>
        <dbReference type="ChEBI" id="CHEBI:15378"/>
        <dbReference type="ChEBI" id="CHEBI:17319"/>
        <dbReference type="ChEBI" id="CHEBI:57844"/>
        <dbReference type="ChEBI" id="CHEBI:59789"/>
        <dbReference type="ChEBI" id="CHEBI:141026"/>
        <dbReference type="ChEBI" id="CHEBI:141027"/>
        <dbReference type="EC" id="1.21.98.4"/>
    </reaction>
</comment>
<dbReference type="InterPro" id="IPR008792">
    <property type="entry name" value="PQQD"/>
</dbReference>
<dbReference type="InterPro" id="IPR006638">
    <property type="entry name" value="Elp3/MiaA/NifB-like_rSAM"/>
</dbReference>
<dbReference type="Pfam" id="PF04055">
    <property type="entry name" value="Radical_SAM"/>
    <property type="match status" value="1"/>
</dbReference>
<dbReference type="Gene3D" id="3.20.20.70">
    <property type="entry name" value="Aldolase class I"/>
    <property type="match status" value="1"/>
</dbReference>
<evidence type="ECO:0000256" key="5">
    <source>
        <dbReference type="ARBA" id="ARBA00023002"/>
    </source>
</evidence>
<feature type="binding site" evidence="8">
    <location>
        <position position="113"/>
    </location>
    <ligand>
        <name>[4Fe-4S] cluster</name>
        <dbReference type="ChEBI" id="CHEBI:49883"/>
        <note>4Fe-4S-S-AdoMet</note>
    </ligand>
</feature>
<evidence type="ECO:0000313" key="10">
    <source>
        <dbReference type="EMBL" id="MFF5297371.1"/>
    </source>
</evidence>
<dbReference type="Pfam" id="PF05402">
    <property type="entry name" value="PqqD"/>
    <property type="match status" value="1"/>
</dbReference>
<comment type="caution">
    <text evidence="10">The sequence shown here is derived from an EMBL/GenBank/DDBJ whole genome shotgun (WGS) entry which is preliminary data.</text>
</comment>
<dbReference type="SFLD" id="SFLDG01386">
    <property type="entry name" value="main_SPASM_domain-containing"/>
    <property type="match status" value="1"/>
</dbReference>
<dbReference type="SMART" id="SM00729">
    <property type="entry name" value="Elp3"/>
    <property type="match status" value="1"/>
</dbReference>
<dbReference type="Pfam" id="PF13186">
    <property type="entry name" value="SPASM"/>
    <property type="match status" value="1"/>
</dbReference>
<dbReference type="PANTHER" id="PTHR11228:SF7">
    <property type="entry name" value="PQQA PEPTIDE CYCLASE"/>
    <property type="match status" value="1"/>
</dbReference>
<dbReference type="InterPro" id="IPR007197">
    <property type="entry name" value="rSAM"/>
</dbReference>
<accession>A0ABW6WVT3</accession>
<evidence type="ECO:0000256" key="2">
    <source>
        <dbReference type="ARBA" id="ARBA00022691"/>
    </source>
</evidence>
<dbReference type="NCBIfam" id="TIGR04085">
    <property type="entry name" value="rSAM_more_4Fe4S"/>
    <property type="match status" value="1"/>
</dbReference>
<keyword evidence="3 8" id="KW-0479">Metal-binding</keyword>
<dbReference type="NCBIfam" id="TIGR02109">
    <property type="entry name" value="PQQ_syn_pqqE"/>
    <property type="match status" value="1"/>
</dbReference>
<keyword evidence="6 8" id="KW-0408">Iron</keyword>
<gene>
    <name evidence="8 10" type="primary">pqqE</name>
    <name evidence="10" type="ORF">ACFY35_48755</name>
</gene>
<comment type="cofactor">
    <cofactor evidence="8">
        <name>[4Fe-4S] cluster</name>
        <dbReference type="ChEBI" id="CHEBI:49883"/>
    </cofactor>
    <text evidence="8">Binds 1 [4Fe-4S] cluster. The cluster is coordinated with 3 cysteines and an exchangeable S-adenosyl-L-methionine.</text>
</comment>
<dbReference type="Proteomes" id="UP001602245">
    <property type="component" value="Unassembled WGS sequence"/>
</dbReference>
<dbReference type="PANTHER" id="PTHR11228">
    <property type="entry name" value="RADICAL SAM DOMAIN PROTEIN"/>
    <property type="match status" value="1"/>
</dbReference>
<evidence type="ECO:0000256" key="7">
    <source>
        <dbReference type="ARBA" id="ARBA00023014"/>
    </source>
</evidence>
<dbReference type="HAMAP" id="MF_00660">
    <property type="entry name" value="PqqE"/>
    <property type="match status" value="1"/>
</dbReference>
<dbReference type="InterPro" id="IPR041881">
    <property type="entry name" value="PqqD_sf"/>
</dbReference>
<dbReference type="EC" id="1.21.98.4" evidence="8"/>
<comment type="pathway">
    <text evidence="8">Cofactor biosynthesis; pyrroloquinoline quinone biosynthesis.</text>
</comment>
<evidence type="ECO:0000256" key="4">
    <source>
        <dbReference type="ARBA" id="ARBA00022905"/>
    </source>
</evidence>
<evidence type="ECO:0000259" key="9">
    <source>
        <dbReference type="PROSITE" id="PS51918"/>
    </source>
</evidence>
<evidence type="ECO:0000313" key="11">
    <source>
        <dbReference type="Proteomes" id="UP001602245"/>
    </source>
</evidence>
<sequence>MRPGLAVGCSLVYDVGRAGYFVFYPEGVLALDEPAAAVLTRCDGRTLTDLVESLSAEYDGVTPDSVARLLDDLIAQRIVADGGVPVEPRSVGGPSALPAGAPIGLVAELTHRCPLQCFYCSNPIDLSPDEMDTEGWLGVIDQAGELGIRQLHLTGGEPLLRRDLPALVARAGDRGLYTNLITSGLGLSPARLSALVDAGLRHVQLSVQDSDPASARRIAGLAVTDRKRSAAAAIVASGLPLTVNVVLHAGNADRVAELAALAVALGASRLELAHTQFYGWALRNRAALMPTPDQVAAADRAAAEAARLLPTTYVRPDYLTGIPKPCMQGWATRQLVITPAGDVLPCLAAAQLPGGPPPSVRTSSLHDIWYDSELFNRYRGTAWLPSPCRDCALRELDFGGCRCQAFQLTGDASATDPACHLSPSHALVTSLTTPAPPRPLPVSRRFP</sequence>
<dbReference type="InterPro" id="IPR050377">
    <property type="entry name" value="Radical_SAM_PqqE_MftC-like"/>
</dbReference>
<keyword evidence="5 8" id="KW-0560">Oxidoreductase</keyword>
<dbReference type="SFLD" id="SFLDG01067">
    <property type="entry name" value="SPASM/twitch_domain_containing"/>
    <property type="match status" value="1"/>
</dbReference>
<protein>
    <recommendedName>
        <fullName evidence="8">PqqA peptide cyclase</fullName>
        <ecNumber evidence="8">1.21.98.4</ecNumber>
    </recommendedName>
    <alternativeName>
        <fullName evidence="8">Coenzyme PQQ synthesis protein E</fullName>
    </alternativeName>
</protein>
<dbReference type="Gene3D" id="1.10.10.1150">
    <property type="entry name" value="Coenzyme PQQ synthesis protein D (PqqD)"/>
    <property type="match status" value="1"/>
</dbReference>
<comment type="subunit">
    <text evidence="8">Interacts with PqqD. The interaction is necessary for activity of PqqE.</text>
</comment>
<dbReference type="SFLD" id="SFLDS00029">
    <property type="entry name" value="Radical_SAM"/>
    <property type="match status" value="1"/>
</dbReference>
<evidence type="ECO:0000256" key="6">
    <source>
        <dbReference type="ARBA" id="ARBA00023004"/>
    </source>
</evidence>
<reference evidence="10 11" key="1">
    <citation type="submission" date="2024-10" db="EMBL/GenBank/DDBJ databases">
        <title>The Natural Products Discovery Center: Release of the First 8490 Sequenced Strains for Exploring Actinobacteria Biosynthetic Diversity.</title>
        <authorList>
            <person name="Kalkreuter E."/>
            <person name="Kautsar S.A."/>
            <person name="Yang D."/>
            <person name="Bader C.D."/>
            <person name="Teijaro C.N."/>
            <person name="Fluegel L."/>
            <person name="Davis C.M."/>
            <person name="Simpson J.R."/>
            <person name="Lauterbach L."/>
            <person name="Steele A.D."/>
            <person name="Gui C."/>
            <person name="Meng S."/>
            <person name="Li G."/>
            <person name="Viehrig K."/>
            <person name="Ye F."/>
            <person name="Su P."/>
            <person name="Kiefer A.F."/>
            <person name="Nichols A."/>
            <person name="Cepeda A.J."/>
            <person name="Yan W."/>
            <person name="Fan B."/>
            <person name="Jiang Y."/>
            <person name="Adhikari A."/>
            <person name="Zheng C.-J."/>
            <person name="Schuster L."/>
            <person name="Cowan T.M."/>
            <person name="Smanski M.J."/>
            <person name="Chevrette M.G."/>
            <person name="De Carvalho L.P.S."/>
            <person name="Shen B."/>
        </authorList>
    </citation>
    <scope>NUCLEOTIDE SEQUENCE [LARGE SCALE GENOMIC DNA]</scope>
    <source>
        <strain evidence="10 11">NPDC000087</strain>
    </source>
</reference>
<organism evidence="10 11">
    <name type="scientific">Paractinoplanes globisporus</name>
    <dbReference type="NCBI Taxonomy" id="113565"/>
    <lineage>
        <taxon>Bacteria</taxon>
        <taxon>Bacillati</taxon>
        <taxon>Actinomycetota</taxon>
        <taxon>Actinomycetes</taxon>
        <taxon>Micromonosporales</taxon>
        <taxon>Micromonosporaceae</taxon>
        <taxon>Paractinoplanes</taxon>
    </lineage>
</organism>
<dbReference type="InterPro" id="IPR058240">
    <property type="entry name" value="rSAM_sf"/>
</dbReference>
<feature type="binding site" evidence="8">
    <location>
        <position position="117"/>
    </location>
    <ligand>
        <name>[4Fe-4S] cluster</name>
        <dbReference type="ChEBI" id="CHEBI:49883"/>
        <note>4Fe-4S-S-AdoMet</note>
    </ligand>
</feature>
<dbReference type="EMBL" id="JBIAZU010000011">
    <property type="protein sequence ID" value="MFF5297371.1"/>
    <property type="molecule type" value="Genomic_DNA"/>
</dbReference>
<comment type="function">
    <text evidence="8">Catalyzes the cross-linking of a glutamate residue and a tyrosine residue in the PqqA protein as part of the biosynthesis of pyrroloquinoline quinone (PQQ).</text>
</comment>
<evidence type="ECO:0000256" key="3">
    <source>
        <dbReference type="ARBA" id="ARBA00022723"/>
    </source>
</evidence>
<keyword evidence="2 8" id="KW-0949">S-adenosyl-L-methionine</keyword>
<dbReference type="InterPro" id="IPR013785">
    <property type="entry name" value="Aldolase_TIM"/>
</dbReference>
<keyword evidence="11" id="KW-1185">Reference proteome</keyword>
<dbReference type="PROSITE" id="PS51918">
    <property type="entry name" value="RADICAL_SAM"/>
    <property type="match status" value="1"/>
</dbReference>
<name>A0ABW6WVT3_9ACTN</name>
<dbReference type="InterPro" id="IPR011843">
    <property type="entry name" value="PQQ_synth_PqqE_bac"/>
</dbReference>
<dbReference type="InterPro" id="IPR023885">
    <property type="entry name" value="4Fe4S-binding_SPASM_dom"/>
</dbReference>
<evidence type="ECO:0000256" key="8">
    <source>
        <dbReference type="HAMAP-Rule" id="MF_00660"/>
    </source>
</evidence>
<keyword evidence="4 8" id="KW-0884">PQQ biosynthesis</keyword>
<feature type="domain" description="Radical SAM core" evidence="9">
    <location>
        <begin position="99"/>
        <end position="319"/>
    </location>
</feature>
<dbReference type="SUPFAM" id="SSF102114">
    <property type="entry name" value="Radical SAM enzymes"/>
    <property type="match status" value="1"/>
</dbReference>
<keyword evidence="1 8" id="KW-0004">4Fe-4S</keyword>
<keyword evidence="7 8" id="KW-0411">Iron-sulfur</keyword>
<dbReference type="PROSITE" id="PS01305">
    <property type="entry name" value="MOAA_NIFB_PQQE"/>
    <property type="match status" value="1"/>
</dbReference>
<evidence type="ECO:0000256" key="1">
    <source>
        <dbReference type="ARBA" id="ARBA00022485"/>
    </source>
</evidence>
<dbReference type="RefSeq" id="WP_020511882.1">
    <property type="nucleotide sequence ID" value="NZ_JBIAZU010000011.1"/>
</dbReference>
<dbReference type="SFLD" id="SFLDF00280">
    <property type="entry name" value="coenzyme_PQQ_synthesis_protein"/>
    <property type="match status" value="1"/>
</dbReference>
<dbReference type="InterPro" id="IPR000385">
    <property type="entry name" value="MoaA_NifB_PqqE_Fe-S-bd_CS"/>
</dbReference>
<feature type="binding site" evidence="8">
    <location>
        <position position="120"/>
    </location>
    <ligand>
        <name>[4Fe-4S] cluster</name>
        <dbReference type="ChEBI" id="CHEBI:49883"/>
        <note>4Fe-4S-S-AdoMet</note>
    </ligand>
</feature>